<dbReference type="PANTHER" id="PTHR23501:SF92">
    <property type="entry name" value="GLUTATHIONE EXCHANGER 1-RELATED"/>
    <property type="match status" value="1"/>
</dbReference>
<dbReference type="OrthoDB" id="4088837at2759"/>
<evidence type="ECO:0000256" key="3">
    <source>
        <dbReference type="ARBA" id="ARBA00022448"/>
    </source>
</evidence>
<feature type="transmembrane region" description="Helical" evidence="9">
    <location>
        <begin position="392"/>
        <end position="411"/>
    </location>
</feature>
<feature type="transmembrane region" description="Helical" evidence="9">
    <location>
        <begin position="47"/>
        <end position="70"/>
    </location>
</feature>
<dbReference type="Proteomes" id="UP000234254">
    <property type="component" value="Unassembled WGS sequence"/>
</dbReference>
<dbReference type="InterPro" id="IPR011701">
    <property type="entry name" value="MFS"/>
</dbReference>
<evidence type="ECO:0000256" key="2">
    <source>
        <dbReference type="ARBA" id="ARBA00008335"/>
    </source>
</evidence>
<keyword evidence="7 9" id="KW-0472">Membrane</keyword>
<dbReference type="EMBL" id="MSFM01000005">
    <property type="protein sequence ID" value="PKY04973.1"/>
    <property type="molecule type" value="Genomic_DNA"/>
</dbReference>
<protein>
    <submittedName>
        <fullName evidence="11">MFS general substrate transporter</fullName>
    </submittedName>
</protein>
<dbReference type="PROSITE" id="PS50850">
    <property type="entry name" value="MFS"/>
    <property type="match status" value="1"/>
</dbReference>
<reference evidence="11" key="1">
    <citation type="submission" date="2016-12" db="EMBL/GenBank/DDBJ databases">
        <title>The genomes of Aspergillus section Nigri reveals drivers in fungal speciation.</title>
        <authorList>
            <consortium name="DOE Joint Genome Institute"/>
            <person name="Vesth T.C."/>
            <person name="Nybo J."/>
            <person name="Theobald S."/>
            <person name="Brandl J."/>
            <person name="Frisvad J.C."/>
            <person name="Nielsen K.F."/>
            <person name="Lyhne E.K."/>
            <person name="Kogle M.E."/>
            <person name="Kuo A."/>
            <person name="Riley R."/>
            <person name="Clum A."/>
            <person name="Nolan M."/>
            <person name="Lipzen A."/>
            <person name="Salamov A."/>
            <person name="Henrissat B."/>
            <person name="Wiebenga A."/>
            <person name="De vries R.P."/>
            <person name="Grigoriev I.V."/>
            <person name="Mortensen U.H."/>
            <person name="Andersen M.R."/>
            <person name="Baker S.E."/>
        </authorList>
    </citation>
    <scope>NUCLEOTIDE SEQUENCE</scope>
    <source>
        <strain evidence="11">IBT 28561</strain>
    </source>
</reference>
<feature type="domain" description="Major facilitator superfamily (MFS) profile" evidence="10">
    <location>
        <begin position="49"/>
        <end position="555"/>
    </location>
</feature>
<evidence type="ECO:0000256" key="8">
    <source>
        <dbReference type="SAM" id="MobiDB-lite"/>
    </source>
</evidence>
<dbReference type="GeneID" id="36542583"/>
<dbReference type="Pfam" id="PF07690">
    <property type="entry name" value="MFS_1"/>
    <property type="match status" value="1"/>
</dbReference>
<dbReference type="GO" id="GO:0005768">
    <property type="term" value="C:endosome"/>
    <property type="evidence" value="ECO:0007669"/>
    <property type="project" value="TreeGrafter"/>
</dbReference>
<evidence type="ECO:0000256" key="4">
    <source>
        <dbReference type="ARBA" id="ARBA00022692"/>
    </source>
</evidence>
<keyword evidence="6" id="KW-0406">Ion transport</keyword>
<comment type="similarity">
    <text evidence="2">Belongs to the major facilitator superfamily.</text>
</comment>
<evidence type="ECO:0000256" key="1">
    <source>
        <dbReference type="ARBA" id="ARBA00004127"/>
    </source>
</evidence>
<feature type="transmembrane region" description="Helical" evidence="9">
    <location>
        <begin position="82"/>
        <end position="102"/>
    </location>
</feature>
<keyword evidence="12" id="KW-1185">Reference proteome</keyword>
<feature type="transmembrane region" description="Helical" evidence="9">
    <location>
        <begin position="453"/>
        <end position="480"/>
    </location>
</feature>
<keyword evidence="3" id="KW-0813">Transport</keyword>
<dbReference type="FunFam" id="1.20.1250.20:FF:000197">
    <property type="entry name" value="Siderophore iron transporter 1"/>
    <property type="match status" value="1"/>
</dbReference>
<gene>
    <name evidence="11" type="ORF">P168DRAFT_267810</name>
</gene>
<dbReference type="AlphaFoldDB" id="A0A2I1D540"/>
<feature type="transmembrane region" description="Helical" evidence="9">
    <location>
        <begin position="290"/>
        <end position="307"/>
    </location>
</feature>
<feature type="transmembrane region" description="Helical" evidence="9">
    <location>
        <begin position="255"/>
        <end position="278"/>
    </location>
</feature>
<evidence type="ECO:0000256" key="6">
    <source>
        <dbReference type="ARBA" id="ARBA00023065"/>
    </source>
</evidence>
<dbReference type="GO" id="GO:0005886">
    <property type="term" value="C:plasma membrane"/>
    <property type="evidence" value="ECO:0007669"/>
    <property type="project" value="TreeGrafter"/>
</dbReference>
<feature type="transmembrane region" description="Helical" evidence="9">
    <location>
        <begin position="366"/>
        <end position="385"/>
    </location>
</feature>
<feature type="transmembrane region" description="Helical" evidence="9">
    <location>
        <begin position="204"/>
        <end position="223"/>
    </location>
</feature>
<comment type="subcellular location">
    <subcellularLocation>
        <location evidence="1">Endomembrane system</location>
        <topology evidence="1">Multi-pass membrane protein</topology>
    </subcellularLocation>
</comment>
<organism evidence="11 12">
    <name type="scientific">Aspergillus campestris (strain IBT 28561)</name>
    <dbReference type="NCBI Taxonomy" id="1392248"/>
    <lineage>
        <taxon>Eukaryota</taxon>
        <taxon>Fungi</taxon>
        <taxon>Dikarya</taxon>
        <taxon>Ascomycota</taxon>
        <taxon>Pezizomycotina</taxon>
        <taxon>Eurotiomycetes</taxon>
        <taxon>Eurotiomycetidae</taxon>
        <taxon>Eurotiales</taxon>
        <taxon>Aspergillaceae</taxon>
        <taxon>Aspergillus</taxon>
        <taxon>Aspergillus subgen. Circumdati</taxon>
    </lineage>
</organism>
<evidence type="ECO:0000256" key="9">
    <source>
        <dbReference type="SAM" id="Phobius"/>
    </source>
</evidence>
<evidence type="ECO:0000259" key="10">
    <source>
        <dbReference type="PROSITE" id="PS50850"/>
    </source>
</evidence>
<dbReference type="RefSeq" id="XP_024693567.1">
    <property type="nucleotide sequence ID" value="XM_024835059.1"/>
</dbReference>
<evidence type="ECO:0000313" key="11">
    <source>
        <dbReference type="EMBL" id="PKY04973.1"/>
    </source>
</evidence>
<feature type="transmembrane region" description="Helical" evidence="9">
    <location>
        <begin position="423"/>
        <end position="441"/>
    </location>
</feature>
<dbReference type="GO" id="GO:0005774">
    <property type="term" value="C:vacuolar membrane"/>
    <property type="evidence" value="ECO:0007669"/>
    <property type="project" value="TreeGrafter"/>
</dbReference>
<dbReference type="Gene3D" id="1.20.1250.20">
    <property type="entry name" value="MFS general substrate transporter like domains"/>
    <property type="match status" value="2"/>
</dbReference>
<feature type="transmembrane region" description="Helical" evidence="9">
    <location>
        <begin position="172"/>
        <end position="198"/>
    </location>
</feature>
<feature type="transmembrane region" description="Helical" evidence="9">
    <location>
        <begin position="327"/>
        <end position="346"/>
    </location>
</feature>
<feature type="transmembrane region" description="Helical" evidence="9">
    <location>
        <begin position="143"/>
        <end position="160"/>
    </location>
</feature>
<dbReference type="SUPFAM" id="SSF103473">
    <property type="entry name" value="MFS general substrate transporter"/>
    <property type="match status" value="1"/>
</dbReference>
<keyword evidence="4 9" id="KW-0812">Transmembrane</keyword>
<dbReference type="PANTHER" id="PTHR23501">
    <property type="entry name" value="MAJOR FACILITATOR SUPERFAMILY"/>
    <property type="match status" value="1"/>
</dbReference>
<accession>A0A2I1D540</accession>
<comment type="caution">
    <text evidence="11">The sequence shown here is derived from an EMBL/GenBank/DDBJ whole genome shotgun (WGS) entry which is preliminary data.</text>
</comment>
<dbReference type="VEuPathDB" id="FungiDB:P168DRAFT_267810"/>
<dbReference type="InterPro" id="IPR020846">
    <property type="entry name" value="MFS_dom"/>
</dbReference>
<keyword evidence="5 9" id="KW-1133">Transmembrane helix</keyword>
<feature type="compositionally biased region" description="Basic and acidic residues" evidence="8">
    <location>
        <begin position="1"/>
        <end position="15"/>
    </location>
</feature>
<dbReference type="InterPro" id="IPR036259">
    <property type="entry name" value="MFS_trans_sf"/>
</dbReference>
<feature type="region of interest" description="Disordered" evidence="8">
    <location>
        <begin position="1"/>
        <end position="24"/>
    </location>
</feature>
<evidence type="ECO:0000256" key="5">
    <source>
        <dbReference type="ARBA" id="ARBA00022989"/>
    </source>
</evidence>
<proteinExistence type="inferred from homology"/>
<feature type="transmembrane region" description="Helical" evidence="9">
    <location>
        <begin position="114"/>
        <end position="131"/>
    </location>
</feature>
<feature type="transmembrane region" description="Helical" evidence="9">
    <location>
        <begin position="530"/>
        <end position="551"/>
    </location>
</feature>
<sequence length="574" mass="62595">MVSDKEPGLSEEERSSSIPGFAPPIPASPGVKRIEAISSTFTRTDRILFFFSIFILAYVYGLDGTLRYAYQPVATDDFGQHSLLSTINVLRAVIAVAAQPTLAKIADVFGRNEVIILSVVFYTVGTIVEAAAKNTPTFCGGAVLYQIGYTGILLLVEVLIADTTSLRSRLLFSFIPATPFIINTWVSGDIALAVLSAAGWRWGIAMWAIIFPVCAIPLFVILYRGHYKVKKQQGGYQSRLSALTSTQALIELFHYLDVVGIFLLIAWMALILVPFTIASDGSDQWKTAKILAPLVCGILCIFLWALWERSCPHPMIPFKLLKDRAVWSALGIAFMLNLSWSIQAEFLFTVLRVSFDESVTSATRIISLYSFVSVITGCVLGFVVLGVRRLKLFIMGGTLLFTVAFGLLIRYRGGTAGSSHSGIIGAQVLLGIAGGLFPYPAQASIQAATKHEHMAVVTAVYLALYQFGSAVGNTIAGAIWRQVLNAKLTYQLGDAAQAATVFASPLSFIEDHPVGTPMRDGVVVAYRETQRLLCITGICLTVPLIVFSLFIRDTRMGDEQSDPEAEEKGRRSNW</sequence>
<dbReference type="GO" id="GO:0015343">
    <property type="term" value="F:siderophore-iron transmembrane transporter activity"/>
    <property type="evidence" value="ECO:0007669"/>
    <property type="project" value="TreeGrafter"/>
</dbReference>
<evidence type="ECO:0000313" key="12">
    <source>
        <dbReference type="Proteomes" id="UP000234254"/>
    </source>
</evidence>
<name>A0A2I1D540_ASPC2</name>
<evidence type="ECO:0000256" key="7">
    <source>
        <dbReference type="ARBA" id="ARBA00023136"/>
    </source>
</evidence>